<dbReference type="PROSITE" id="PS50249">
    <property type="entry name" value="MPN"/>
    <property type="match status" value="1"/>
</dbReference>
<keyword evidence="1" id="KW-0645">Protease</keyword>
<reference evidence="8 9" key="1">
    <citation type="submission" date="2007-05" db="EMBL/GenBank/DDBJ databases">
        <title>Complete sequence of chromosome of Acidiphilium cryptum JF-5.</title>
        <authorList>
            <consortium name="US DOE Joint Genome Institute"/>
            <person name="Copeland A."/>
            <person name="Lucas S."/>
            <person name="Lapidus A."/>
            <person name="Barry K."/>
            <person name="Detter J.C."/>
            <person name="Glavina del Rio T."/>
            <person name="Hammon N."/>
            <person name="Israni S."/>
            <person name="Dalin E."/>
            <person name="Tice H."/>
            <person name="Pitluck S."/>
            <person name="Sims D."/>
            <person name="Brettin T."/>
            <person name="Bruce D."/>
            <person name="Han C."/>
            <person name="Schmutz J."/>
            <person name="Larimer F."/>
            <person name="Land M."/>
            <person name="Hauser L."/>
            <person name="Kyrpides N."/>
            <person name="Kim E."/>
            <person name="Magnuson T."/>
            <person name="Richardson P."/>
        </authorList>
    </citation>
    <scope>NUCLEOTIDE SEQUENCE [LARGE SCALE GENOMIC DNA]</scope>
    <source>
        <strain evidence="8 9">JF-5</strain>
    </source>
</reference>
<gene>
    <name evidence="8" type="ordered locus">Acry_1493</name>
</gene>
<dbReference type="RefSeq" id="WP_011942284.1">
    <property type="nucleotide sequence ID" value="NC_009484.1"/>
</dbReference>
<dbReference type="AlphaFoldDB" id="A5FYL9"/>
<dbReference type="SUPFAM" id="SSF102712">
    <property type="entry name" value="JAB1/MPN domain"/>
    <property type="match status" value="1"/>
</dbReference>
<name>A5FYL9_ACICJ</name>
<dbReference type="NCBIfam" id="NF000642">
    <property type="entry name" value="PRK00024.1"/>
    <property type="match status" value="1"/>
</dbReference>
<dbReference type="CDD" id="cd08071">
    <property type="entry name" value="MPN_DUF2466"/>
    <property type="match status" value="1"/>
</dbReference>
<evidence type="ECO:0000256" key="5">
    <source>
        <dbReference type="ARBA" id="ARBA00023049"/>
    </source>
</evidence>
<dbReference type="eggNOG" id="COG2003">
    <property type="taxonomic scope" value="Bacteria"/>
</dbReference>
<evidence type="ECO:0000256" key="4">
    <source>
        <dbReference type="ARBA" id="ARBA00022833"/>
    </source>
</evidence>
<evidence type="ECO:0000259" key="7">
    <source>
        <dbReference type="PROSITE" id="PS50249"/>
    </source>
</evidence>
<dbReference type="GO" id="GO:0046872">
    <property type="term" value="F:metal ion binding"/>
    <property type="evidence" value="ECO:0007669"/>
    <property type="project" value="UniProtKB-KW"/>
</dbReference>
<organism evidence="8 9">
    <name type="scientific">Acidiphilium cryptum (strain JF-5)</name>
    <dbReference type="NCBI Taxonomy" id="349163"/>
    <lineage>
        <taxon>Bacteria</taxon>
        <taxon>Pseudomonadati</taxon>
        <taxon>Pseudomonadota</taxon>
        <taxon>Alphaproteobacteria</taxon>
        <taxon>Acetobacterales</taxon>
        <taxon>Acidocellaceae</taxon>
        <taxon>Acidiphilium</taxon>
    </lineage>
</organism>
<dbReference type="PANTHER" id="PTHR30471">
    <property type="entry name" value="DNA REPAIR PROTEIN RADC"/>
    <property type="match status" value="1"/>
</dbReference>
<keyword evidence="4" id="KW-0862">Zinc</keyword>
<dbReference type="InterPro" id="IPR010994">
    <property type="entry name" value="RuvA_2-like"/>
</dbReference>
<dbReference type="HOGENOM" id="CLU_073529_0_0_5"/>
<sequence length="255" mass="27803">MTSGRNTLQDSNIQADLLLEGQSPDGEPHGSDVHGATGHRARLRARLLKAGPEALADHEILEMVLFLAVPRRDTKPIARALVRRFGSYAGAIAAPIGELRGVEGLGEAGAAALKIVQAAALRLAKAEIAYRPVLNHWDRLIEYLTAVLARERVEQARALFLDQRNRLIADEVQSVGTVNHTPLYPRELIRRALEHHATAIILVHNHPSGDPTPSPEDVAMTREIKQAASTLSIVLHDHVIVGNGKWVSLKRLGLL</sequence>
<evidence type="ECO:0000313" key="8">
    <source>
        <dbReference type="EMBL" id="ABQ30701.1"/>
    </source>
</evidence>
<protein>
    <submittedName>
        <fullName evidence="8">DNA repair protein RadC</fullName>
    </submittedName>
</protein>
<dbReference type="PROSITE" id="PS01302">
    <property type="entry name" value="UPF0758"/>
    <property type="match status" value="1"/>
</dbReference>
<keyword evidence="5" id="KW-0482">Metalloprotease</keyword>
<evidence type="ECO:0000256" key="1">
    <source>
        <dbReference type="ARBA" id="ARBA00022670"/>
    </source>
</evidence>
<dbReference type="SUPFAM" id="SSF47781">
    <property type="entry name" value="RuvA domain 2-like"/>
    <property type="match status" value="1"/>
</dbReference>
<evidence type="ECO:0000256" key="2">
    <source>
        <dbReference type="ARBA" id="ARBA00022723"/>
    </source>
</evidence>
<comment type="similarity">
    <text evidence="6">Belongs to the UPF0758 family.</text>
</comment>
<dbReference type="Pfam" id="PF04002">
    <property type="entry name" value="RadC"/>
    <property type="match status" value="1"/>
</dbReference>
<dbReference type="Gene3D" id="3.40.140.10">
    <property type="entry name" value="Cytidine Deaminase, domain 2"/>
    <property type="match status" value="1"/>
</dbReference>
<dbReference type="NCBIfam" id="TIGR00608">
    <property type="entry name" value="radc"/>
    <property type="match status" value="1"/>
</dbReference>
<proteinExistence type="inferred from homology"/>
<dbReference type="InterPro" id="IPR025657">
    <property type="entry name" value="RadC_JAB"/>
</dbReference>
<dbReference type="GO" id="GO:0008237">
    <property type="term" value="F:metallopeptidase activity"/>
    <property type="evidence" value="ECO:0007669"/>
    <property type="project" value="UniProtKB-KW"/>
</dbReference>
<evidence type="ECO:0000313" key="9">
    <source>
        <dbReference type="Proteomes" id="UP000000245"/>
    </source>
</evidence>
<evidence type="ECO:0000256" key="3">
    <source>
        <dbReference type="ARBA" id="ARBA00022801"/>
    </source>
</evidence>
<accession>A5FYL9</accession>
<dbReference type="STRING" id="349163.Acry_1493"/>
<dbReference type="InterPro" id="IPR037518">
    <property type="entry name" value="MPN"/>
</dbReference>
<dbReference type="Proteomes" id="UP000000245">
    <property type="component" value="Chromosome"/>
</dbReference>
<dbReference type="InterPro" id="IPR001405">
    <property type="entry name" value="UPF0758"/>
</dbReference>
<keyword evidence="3" id="KW-0378">Hydrolase</keyword>
<dbReference type="PANTHER" id="PTHR30471:SF3">
    <property type="entry name" value="UPF0758 PROTEIN YEES-RELATED"/>
    <property type="match status" value="1"/>
</dbReference>
<dbReference type="GO" id="GO:0006508">
    <property type="term" value="P:proteolysis"/>
    <property type="evidence" value="ECO:0007669"/>
    <property type="project" value="UniProtKB-KW"/>
</dbReference>
<feature type="domain" description="MPN" evidence="7">
    <location>
        <begin position="133"/>
        <end position="255"/>
    </location>
</feature>
<dbReference type="InterPro" id="IPR020891">
    <property type="entry name" value="UPF0758_CS"/>
</dbReference>
<keyword evidence="2" id="KW-0479">Metal-binding</keyword>
<evidence type="ECO:0000256" key="6">
    <source>
        <dbReference type="RuleBase" id="RU003797"/>
    </source>
</evidence>
<keyword evidence="9" id="KW-1185">Reference proteome</keyword>
<dbReference type="EMBL" id="CP000697">
    <property type="protein sequence ID" value="ABQ30701.1"/>
    <property type="molecule type" value="Genomic_DNA"/>
</dbReference>
<dbReference type="KEGG" id="acr:Acry_1493"/>